<reference evidence="1 2" key="1">
    <citation type="submission" date="2014-02" db="EMBL/GenBank/DDBJ databases">
        <title>The small core and large imbalanced accessory genome model reveals a collaborative survival strategy of Sorangium cellulosum strains in nature.</title>
        <authorList>
            <person name="Han K."/>
            <person name="Peng R."/>
            <person name="Blom J."/>
            <person name="Li Y.-Z."/>
        </authorList>
    </citation>
    <scope>NUCLEOTIDE SEQUENCE [LARGE SCALE GENOMIC DNA]</scope>
    <source>
        <strain evidence="1 2">So0011-07</strain>
    </source>
</reference>
<accession>A0A150RMX2</accession>
<evidence type="ECO:0000313" key="2">
    <source>
        <dbReference type="Proteomes" id="UP000075635"/>
    </source>
</evidence>
<gene>
    <name evidence="1" type="ORF">BE17_51985</name>
</gene>
<protein>
    <submittedName>
        <fullName evidence="1">Uncharacterized protein</fullName>
    </submittedName>
</protein>
<comment type="caution">
    <text evidence="1">The sequence shown here is derived from an EMBL/GenBank/DDBJ whole genome shotgun (WGS) entry which is preliminary data.</text>
</comment>
<organism evidence="1 2">
    <name type="scientific">Sorangium cellulosum</name>
    <name type="common">Polyangium cellulosum</name>
    <dbReference type="NCBI Taxonomy" id="56"/>
    <lineage>
        <taxon>Bacteria</taxon>
        <taxon>Pseudomonadati</taxon>
        <taxon>Myxococcota</taxon>
        <taxon>Polyangia</taxon>
        <taxon>Polyangiales</taxon>
        <taxon>Polyangiaceae</taxon>
        <taxon>Sorangium</taxon>
    </lineage>
</organism>
<evidence type="ECO:0000313" key="1">
    <source>
        <dbReference type="EMBL" id="KYF81625.1"/>
    </source>
</evidence>
<name>A0A150RMX2_SORCE</name>
<sequence>MLESSRPTAPGSPRDKQGFARDHLGARAWSWYAPVDEARAIRGELAKECGHDLHALFAAFRRFEADSATDHVSLVSRREWQTPRMERIP</sequence>
<dbReference type="EMBL" id="JEMB01002369">
    <property type="protein sequence ID" value="KYF81625.1"/>
    <property type="molecule type" value="Genomic_DNA"/>
</dbReference>
<proteinExistence type="predicted"/>
<dbReference type="AlphaFoldDB" id="A0A150RMX2"/>
<dbReference type="Proteomes" id="UP000075635">
    <property type="component" value="Unassembled WGS sequence"/>
</dbReference>